<dbReference type="Proteomes" id="UP000182466">
    <property type="component" value="Unassembled WGS sequence"/>
</dbReference>
<dbReference type="EMBL" id="FPAW01000027">
    <property type="protein sequence ID" value="SFU10320.1"/>
    <property type="molecule type" value="Genomic_DNA"/>
</dbReference>
<reference evidence="2 3" key="1">
    <citation type="submission" date="2016-10" db="EMBL/GenBank/DDBJ databases">
        <authorList>
            <person name="de Groot N.N."/>
        </authorList>
    </citation>
    <scope>NUCLEOTIDE SEQUENCE [LARGE SCALE GENOMIC DNA]</scope>
    <source>
        <strain evidence="2 3">CGMCC 1.10959</strain>
    </source>
</reference>
<accession>A0A1I7DF48</accession>
<protein>
    <recommendedName>
        <fullName evidence="4">Transposase DDE domain-containing protein</fullName>
    </recommendedName>
</protein>
<feature type="compositionally biased region" description="Polar residues" evidence="1">
    <location>
        <begin position="190"/>
        <end position="204"/>
    </location>
</feature>
<keyword evidence="3" id="KW-1185">Reference proteome</keyword>
<evidence type="ECO:0000313" key="2">
    <source>
        <dbReference type="EMBL" id="SFU10320.1"/>
    </source>
</evidence>
<organism evidence="2 3">
    <name type="scientific">Sedimentitalea nanhaiensis</name>
    <dbReference type="NCBI Taxonomy" id="999627"/>
    <lineage>
        <taxon>Bacteria</taxon>
        <taxon>Pseudomonadati</taxon>
        <taxon>Pseudomonadota</taxon>
        <taxon>Alphaproteobacteria</taxon>
        <taxon>Rhodobacterales</taxon>
        <taxon>Paracoccaceae</taxon>
        <taxon>Sedimentitalea</taxon>
    </lineage>
</organism>
<dbReference type="STRING" id="999627.SAMN05216236_12719"/>
<feature type="region of interest" description="Disordered" evidence="1">
    <location>
        <begin position="25"/>
        <end position="48"/>
    </location>
</feature>
<name>A0A1I7DF48_9RHOB</name>
<evidence type="ECO:0000313" key="3">
    <source>
        <dbReference type="Proteomes" id="UP000182466"/>
    </source>
</evidence>
<proteinExistence type="predicted"/>
<feature type="region of interest" description="Disordered" evidence="1">
    <location>
        <begin position="185"/>
        <end position="211"/>
    </location>
</feature>
<evidence type="ECO:0000256" key="1">
    <source>
        <dbReference type="SAM" id="MobiDB-lite"/>
    </source>
</evidence>
<gene>
    <name evidence="2" type="ORF">SAMN05216236_12719</name>
</gene>
<feature type="compositionally biased region" description="Basic and acidic residues" evidence="1">
    <location>
        <begin position="29"/>
        <end position="42"/>
    </location>
</feature>
<dbReference type="AlphaFoldDB" id="A0A1I7DF48"/>
<sequence length="211" mass="23311">MIRDPASTAYSDPVIHTCLAMKALSGSGQHRDKSRGEDEWTAGKHGGPKRRVWRKIHLGTDERTLEVRAFEIRGDHTGDAPVLADLPRQTPAGKEIAPSPLTVPVTYASATMQLPTGVRMPLSRPQNANPFKAITAGEMARNEALRSTKYLGRAHWRNWSGYHRQSRVETKMRCMKLLGQRLMAGGSKRGFSTNDRTAHPSSSGFHGYSHG</sequence>
<evidence type="ECO:0008006" key="4">
    <source>
        <dbReference type="Google" id="ProtNLM"/>
    </source>
</evidence>